<keyword evidence="3" id="KW-0547">Nucleotide-binding</keyword>
<dbReference type="Proteomes" id="UP001491552">
    <property type="component" value="Unassembled WGS sequence"/>
</dbReference>
<proteinExistence type="predicted"/>
<dbReference type="SUPFAM" id="SSF52540">
    <property type="entry name" value="P-loop containing nucleoside triphosphate hydrolases"/>
    <property type="match status" value="2"/>
</dbReference>
<keyword evidence="7" id="KW-1185">Reference proteome</keyword>
<evidence type="ECO:0000256" key="1">
    <source>
        <dbReference type="ARBA" id="ARBA00022448"/>
    </source>
</evidence>
<accession>A0ABV1G6S9</accession>
<dbReference type="EMBL" id="JBBMFF010000214">
    <property type="protein sequence ID" value="MEQ2511116.1"/>
    <property type="molecule type" value="Genomic_DNA"/>
</dbReference>
<dbReference type="InterPro" id="IPR027417">
    <property type="entry name" value="P-loop_NTPase"/>
</dbReference>
<evidence type="ECO:0000313" key="7">
    <source>
        <dbReference type="Proteomes" id="UP001491552"/>
    </source>
</evidence>
<dbReference type="InterPro" id="IPR017871">
    <property type="entry name" value="ABC_transporter-like_CS"/>
</dbReference>
<dbReference type="InterPro" id="IPR050107">
    <property type="entry name" value="ABC_carbohydrate_import_ATPase"/>
</dbReference>
<organism evidence="6 7">
    <name type="scientific">Faecousia intestinalis</name>
    <dbReference type="NCBI Taxonomy" id="3133167"/>
    <lineage>
        <taxon>Bacteria</taxon>
        <taxon>Bacillati</taxon>
        <taxon>Bacillota</taxon>
        <taxon>Clostridia</taxon>
        <taxon>Eubacteriales</taxon>
        <taxon>Oscillospiraceae</taxon>
        <taxon>Faecousia</taxon>
    </lineage>
</organism>
<dbReference type="InterPro" id="IPR003439">
    <property type="entry name" value="ABC_transporter-like_ATP-bd"/>
</dbReference>
<dbReference type="PROSITE" id="PS50893">
    <property type="entry name" value="ABC_TRANSPORTER_2"/>
    <property type="match status" value="2"/>
</dbReference>
<protein>
    <submittedName>
        <fullName evidence="6">Sugar ABC transporter ATP-binding protein</fullName>
    </submittedName>
</protein>
<evidence type="ECO:0000313" key="6">
    <source>
        <dbReference type="EMBL" id="MEQ2511116.1"/>
    </source>
</evidence>
<keyword evidence="1" id="KW-0813">Transport</keyword>
<sequence>MSETQTAVNAIEMRGIVMEFSGVRALDGVDFSLRQGQVMGLVGKNGAGKSTLMKIINGVYTQTAGTVRFFGKNIDKSVSVREREQTVAMIYQDYSLVGEMTVAENIFLNTEPIRGALISDRDCIRKAAEFFRDMGIRIDPRQKVKSLSTGDMQMVEIAKAIMKQTKIILMDEPTAALDADATTKFFEIIERLKQQGYSIVISTHHLQHILDICDAVTIIRDGRACMAKEIRDTTLEEIIAQMLGESGFQAVKSRKPQDFDGLTPLLEVKDVTSKVIPEPLSFTVRPGEVVGLAGLKGAGRTEIFNVLFGIDPARSGEIRLDRKKLRVRQPCDAIRGGIFLVPENRHTQGLSLMHSVYDNSLLPLLPMLSKMRFFIDDRQGAQIVQEIIETMQVKTPGSDIAISKLSGGNQQKIVVGKALESHPKILLLDDPTYGVDIHAKGDITAAITRFTDAGGGVVFVSSELTEMIENCDRILLIKYNRIVGELRDVPRLGLTEDSLMAAIQ</sequence>
<evidence type="ECO:0000256" key="3">
    <source>
        <dbReference type="ARBA" id="ARBA00022741"/>
    </source>
</evidence>
<name>A0ABV1G6S9_9FIRM</name>
<dbReference type="CDD" id="cd03215">
    <property type="entry name" value="ABC_Carb_Monos_II"/>
    <property type="match status" value="1"/>
</dbReference>
<dbReference type="InterPro" id="IPR003593">
    <property type="entry name" value="AAA+_ATPase"/>
</dbReference>
<keyword evidence="2" id="KW-0677">Repeat</keyword>
<evidence type="ECO:0000256" key="4">
    <source>
        <dbReference type="ARBA" id="ARBA00022840"/>
    </source>
</evidence>
<dbReference type="SMART" id="SM00382">
    <property type="entry name" value="AAA"/>
    <property type="match status" value="2"/>
</dbReference>
<dbReference type="PANTHER" id="PTHR43790:SF9">
    <property type="entry name" value="GALACTOFURANOSE TRANSPORTER ATP-BINDING PROTEIN YTFR"/>
    <property type="match status" value="1"/>
</dbReference>
<feature type="domain" description="ABC transporter" evidence="5">
    <location>
        <begin position="11"/>
        <end position="246"/>
    </location>
</feature>
<dbReference type="RefSeq" id="WP_349135823.1">
    <property type="nucleotide sequence ID" value="NZ_JBBMFF010000214.1"/>
</dbReference>
<dbReference type="PROSITE" id="PS00211">
    <property type="entry name" value="ABC_TRANSPORTER_1"/>
    <property type="match status" value="1"/>
</dbReference>
<dbReference type="PANTHER" id="PTHR43790">
    <property type="entry name" value="CARBOHYDRATE TRANSPORT ATP-BINDING PROTEIN MG119-RELATED"/>
    <property type="match status" value="1"/>
</dbReference>
<gene>
    <name evidence="6" type="ORF">WMO66_07645</name>
</gene>
<dbReference type="CDD" id="cd03216">
    <property type="entry name" value="ABC_Carb_Monos_I"/>
    <property type="match status" value="1"/>
</dbReference>
<reference evidence="6 7" key="1">
    <citation type="submission" date="2024-03" db="EMBL/GenBank/DDBJ databases">
        <title>Human intestinal bacterial collection.</title>
        <authorList>
            <person name="Pauvert C."/>
            <person name="Hitch T.C.A."/>
            <person name="Clavel T."/>
        </authorList>
    </citation>
    <scope>NUCLEOTIDE SEQUENCE [LARGE SCALE GENOMIC DNA]</scope>
    <source>
        <strain evidence="6 7">CLA-AA-H192</strain>
    </source>
</reference>
<dbReference type="Pfam" id="PF00005">
    <property type="entry name" value="ABC_tran"/>
    <property type="match status" value="2"/>
</dbReference>
<evidence type="ECO:0000256" key="2">
    <source>
        <dbReference type="ARBA" id="ARBA00022737"/>
    </source>
</evidence>
<comment type="caution">
    <text evidence="6">The sequence shown here is derived from an EMBL/GenBank/DDBJ whole genome shotgun (WGS) entry which is preliminary data.</text>
</comment>
<dbReference type="Gene3D" id="3.40.50.300">
    <property type="entry name" value="P-loop containing nucleotide triphosphate hydrolases"/>
    <property type="match status" value="2"/>
</dbReference>
<keyword evidence="4 6" id="KW-0067">ATP-binding</keyword>
<dbReference type="GO" id="GO:0005524">
    <property type="term" value="F:ATP binding"/>
    <property type="evidence" value="ECO:0007669"/>
    <property type="project" value="UniProtKB-KW"/>
</dbReference>
<feature type="domain" description="ABC transporter" evidence="5">
    <location>
        <begin position="257"/>
        <end position="504"/>
    </location>
</feature>
<evidence type="ECO:0000259" key="5">
    <source>
        <dbReference type="PROSITE" id="PS50893"/>
    </source>
</evidence>